<dbReference type="GO" id="GO:0005829">
    <property type="term" value="C:cytosol"/>
    <property type="evidence" value="ECO:0007669"/>
    <property type="project" value="TreeGrafter"/>
</dbReference>
<dbReference type="SUPFAM" id="SSF53335">
    <property type="entry name" value="S-adenosyl-L-methionine-dependent methyltransferases"/>
    <property type="match status" value="1"/>
</dbReference>
<evidence type="ECO:0000256" key="3">
    <source>
        <dbReference type="ARBA" id="ARBA00022691"/>
    </source>
</evidence>
<organism evidence="5 6">
    <name type="scientific">Candidatus Sungiibacteriota bacterium</name>
    <dbReference type="NCBI Taxonomy" id="2750080"/>
    <lineage>
        <taxon>Bacteria</taxon>
        <taxon>Candidatus Sungiibacteriota</taxon>
    </lineage>
</organism>
<dbReference type="GO" id="GO:0046498">
    <property type="term" value="P:S-adenosylhomocysteine metabolic process"/>
    <property type="evidence" value="ECO:0007669"/>
    <property type="project" value="TreeGrafter"/>
</dbReference>
<dbReference type="CDD" id="cd02440">
    <property type="entry name" value="AdoMet_MTases"/>
    <property type="match status" value="1"/>
</dbReference>
<dbReference type="InterPro" id="IPR029063">
    <property type="entry name" value="SAM-dependent_MTases_sf"/>
</dbReference>
<sequence>MPITQDIFYSLPEVWDFCLEKIYDKKEYIDGLIELFKKEGISKKSLILDAGCGSGFPSIDLIERGYRVIGTDKSSEMVRQVQLNAAKRKVSIEAYNTMWANLAKQFGPVFDFVYCRGNSLVYAASWEQNWIVPGRSREEIERAIQNFYAVLKPGGKLYVDVTNKDEKPHKENIGIVKTKEGEVEIVWEIEHDANAKVRTWTIALRFLDSGLRKAYPSYSYLLSHTELVDYFEKARLKDIKEIKINGEKNYNVFLGTK</sequence>
<dbReference type="GO" id="GO:0017174">
    <property type="term" value="F:glycine N-methyltransferase activity"/>
    <property type="evidence" value="ECO:0007669"/>
    <property type="project" value="InterPro"/>
</dbReference>
<name>A0A9D6LQT7_9BACT</name>
<evidence type="ECO:0000256" key="2">
    <source>
        <dbReference type="ARBA" id="ARBA00022679"/>
    </source>
</evidence>
<dbReference type="GO" id="GO:0046500">
    <property type="term" value="P:S-adenosylmethionine metabolic process"/>
    <property type="evidence" value="ECO:0007669"/>
    <property type="project" value="TreeGrafter"/>
</dbReference>
<proteinExistence type="predicted"/>
<dbReference type="AlphaFoldDB" id="A0A9D6LQT7"/>
<evidence type="ECO:0000259" key="4">
    <source>
        <dbReference type="Pfam" id="PF13649"/>
    </source>
</evidence>
<dbReference type="GO" id="GO:0042802">
    <property type="term" value="F:identical protein binding"/>
    <property type="evidence" value="ECO:0007669"/>
    <property type="project" value="TreeGrafter"/>
</dbReference>
<evidence type="ECO:0000256" key="1">
    <source>
        <dbReference type="ARBA" id="ARBA00022603"/>
    </source>
</evidence>
<dbReference type="GO" id="GO:1904047">
    <property type="term" value="F:S-adenosyl-L-methionine binding"/>
    <property type="evidence" value="ECO:0007669"/>
    <property type="project" value="TreeGrafter"/>
</dbReference>
<dbReference type="Pfam" id="PF13649">
    <property type="entry name" value="Methyltransf_25"/>
    <property type="match status" value="1"/>
</dbReference>
<keyword evidence="3" id="KW-0949">S-adenosyl-L-methionine</keyword>
<dbReference type="Proteomes" id="UP000808388">
    <property type="component" value="Unassembled WGS sequence"/>
</dbReference>
<reference evidence="5" key="1">
    <citation type="submission" date="2020-07" db="EMBL/GenBank/DDBJ databases">
        <title>Huge and variable diversity of episymbiotic CPR bacteria and DPANN archaea in groundwater ecosystems.</title>
        <authorList>
            <person name="He C.Y."/>
            <person name="Keren R."/>
            <person name="Whittaker M."/>
            <person name="Farag I.F."/>
            <person name="Doudna J."/>
            <person name="Cate J.H.D."/>
            <person name="Banfield J.F."/>
        </authorList>
    </citation>
    <scope>NUCLEOTIDE SEQUENCE</scope>
    <source>
        <strain evidence="5">NC_groundwater_972_Pr1_S-0.2um_49_27</strain>
    </source>
</reference>
<accession>A0A9D6LQT7</accession>
<dbReference type="GO" id="GO:0032259">
    <property type="term" value="P:methylation"/>
    <property type="evidence" value="ECO:0007669"/>
    <property type="project" value="UniProtKB-KW"/>
</dbReference>
<dbReference type="GO" id="GO:0016594">
    <property type="term" value="F:glycine binding"/>
    <property type="evidence" value="ECO:0007669"/>
    <property type="project" value="TreeGrafter"/>
</dbReference>
<dbReference type="GO" id="GO:1901052">
    <property type="term" value="P:sarcosine metabolic process"/>
    <property type="evidence" value="ECO:0007669"/>
    <property type="project" value="TreeGrafter"/>
</dbReference>
<dbReference type="EMBL" id="JACQCQ010000004">
    <property type="protein sequence ID" value="MBI3627366.1"/>
    <property type="molecule type" value="Genomic_DNA"/>
</dbReference>
<dbReference type="Gene3D" id="3.40.50.150">
    <property type="entry name" value="Vaccinia Virus protein VP39"/>
    <property type="match status" value="1"/>
</dbReference>
<comment type="caution">
    <text evidence="5">The sequence shown here is derived from an EMBL/GenBank/DDBJ whole genome shotgun (WGS) entry which is preliminary data.</text>
</comment>
<dbReference type="PANTHER" id="PTHR16458:SF2">
    <property type="entry name" value="GLYCINE N-METHYLTRANSFERASE"/>
    <property type="match status" value="1"/>
</dbReference>
<evidence type="ECO:0000313" key="6">
    <source>
        <dbReference type="Proteomes" id="UP000808388"/>
    </source>
</evidence>
<evidence type="ECO:0000313" key="5">
    <source>
        <dbReference type="EMBL" id="MBI3627366.1"/>
    </source>
</evidence>
<dbReference type="PANTHER" id="PTHR16458">
    <property type="entry name" value="GLYCINE N-METHYLTRANSFERASE"/>
    <property type="match status" value="1"/>
</dbReference>
<protein>
    <submittedName>
        <fullName evidence="5">Class I SAM-dependent methyltransferase</fullName>
    </submittedName>
</protein>
<dbReference type="GO" id="GO:0006111">
    <property type="term" value="P:regulation of gluconeogenesis"/>
    <property type="evidence" value="ECO:0007669"/>
    <property type="project" value="TreeGrafter"/>
</dbReference>
<keyword evidence="2" id="KW-0808">Transferase</keyword>
<feature type="domain" description="Methyltransferase" evidence="4">
    <location>
        <begin position="47"/>
        <end position="155"/>
    </location>
</feature>
<dbReference type="InterPro" id="IPR014369">
    <property type="entry name" value="Gly/Sar_N_MeTrfase"/>
</dbReference>
<dbReference type="InterPro" id="IPR041698">
    <property type="entry name" value="Methyltransf_25"/>
</dbReference>
<keyword evidence="1 5" id="KW-0489">Methyltransferase</keyword>
<dbReference type="GO" id="GO:0051289">
    <property type="term" value="P:protein homotetramerization"/>
    <property type="evidence" value="ECO:0007669"/>
    <property type="project" value="TreeGrafter"/>
</dbReference>
<gene>
    <name evidence="5" type="ORF">HY220_01265</name>
</gene>
<dbReference type="GO" id="GO:0006730">
    <property type="term" value="P:one-carbon metabolic process"/>
    <property type="evidence" value="ECO:0007669"/>
    <property type="project" value="TreeGrafter"/>
</dbReference>